<proteinExistence type="predicted"/>
<accession>A0A023BX02</accession>
<dbReference type="AlphaFoldDB" id="A0A023BX02"/>
<reference evidence="2 3" key="1">
    <citation type="submission" date="2014-04" db="EMBL/GenBank/DDBJ databases">
        <title>Aquimarina sp. 22II-S11-z7 Genome Sequencing.</title>
        <authorList>
            <person name="Lai Q."/>
        </authorList>
    </citation>
    <scope>NUCLEOTIDE SEQUENCE [LARGE SCALE GENOMIC DNA]</scope>
    <source>
        <strain evidence="2 3">22II-S11-z7</strain>
    </source>
</reference>
<evidence type="ECO:0000313" key="2">
    <source>
        <dbReference type="EMBL" id="EZH74504.1"/>
    </source>
</evidence>
<feature type="domain" description="Phosphodiester glycosidase" evidence="1">
    <location>
        <begin position="76"/>
        <end position="222"/>
    </location>
</feature>
<dbReference type="eggNOG" id="COG3698">
    <property type="taxonomic scope" value="Bacteria"/>
</dbReference>
<evidence type="ECO:0000313" key="3">
    <source>
        <dbReference type="Proteomes" id="UP000023541"/>
    </source>
</evidence>
<protein>
    <recommendedName>
        <fullName evidence="1">Phosphodiester glycosidase domain-containing protein</fullName>
    </recommendedName>
</protein>
<name>A0A023BX02_9FLAO</name>
<comment type="caution">
    <text evidence="2">The sequence shown here is derived from an EMBL/GenBank/DDBJ whole genome shotgun (WGS) entry which is preliminary data.</text>
</comment>
<gene>
    <name evidence="2" type="ORF">ATO12_12095</name>
</gene>
<organism evidence="2 3">
    <name type="scientific">Aquimarina atlantica</name>
    <dbReference type="NCBI Taxonomy" id="1317122"/>
    <lineage>
        <taxon>Bacteria</taxon>
        <taxon>Pseudomonadati</taxon>
        <taxon>Bacteroidota</taxon>
        <taxon>Flavobacteriia</taxon>
        <taxon>Flavobacteriales</taxon>
        <taxon>Flavobacteriaceae</taxon>
        <taxon>Aquimarina</taxon>
    </lineage>
</organism>
<dbReference type="STRING" id="1317122.ATO12_12095"/>
<dbReference type="Proteomes" id="UP000023541">
    <property type="component" value="Unassembled WGS sequence"/>
</dbReference>
<keyword evidence="3" id="KW-1185">Reference proteome</keyword>
<sequence length="247" mass="27890">MMKKLIGSTVLLAALVLLTSFFFVKKSEAQVEKSRFLGYEINPLQQELHFYWKNENAVNYKSFQNLKSTLEKENKELVFAMNGGMFNKELSPQGLYIENGETKTKIDTSQSGYGNFYLQPNGVFYVTKKNKPVICTTKIFTGGKHIKYATQSGPMLLIDGKIHPKFRKGSSNVHIRNGVGILPNGNLLFAISNEKTNFYDFASYFKQNGCKNALYLDGFVSRIYLPSKNQNQLEGNFGVIIGETKAK</sequence>
<dbReference type="InterPro" id="IPR018711">
    <property type="entry name" value="NAGPA"/>
</dbReference>
<dbReference type="Pfam" id="PF09992">
    <property type="entry name" value="NAGPA"/>
    <property type="match status" value="1"/>
</dbReference>
<dbReference type="EMBL" id="AQRA01000003">
    <property type="protein sequence ID" value="EZH74504.1"/>
    <property type="molecule type" value="Genomic_DNA"/>
</dbReference>
<evidence type="ECO:0000259" key="1">
    <source>
        <dbReference type="Pfam" id="PF09992"/>
    </source>
</evidence>